<name>A0A1L7WRT6_9HELO</name>
<dbReference type="OrthoDB" id="10532180at2759"/>
<organism evidence="1 2">
    <name type="scientific">Phialocephala subalpina</name>
    <dbReference type="NCBI Taxonomy" id="576137"/>
    <lineage>
        <taxon>Eukaryota</taxon>
        <taxon>Fungi</taxon>
        <taxon>Dikarya</taxon>
        <taxon>Ascomycota</taxon>
        <taxon>Pezizomycotina</taxon>
        <taxon>Leotiomycetes</taxon>
        <taxon>Helotiales</taxon>
        <taxon>Mollisiaceae</taxon>
        <taxon>Phialocephala</taxon>
        <taxon>Phialocephala fortinii species complex</taxon>
    </lineage>
</organism>
<reference evidence="1 2" key="1">
    <citation type="submission" date="2016-03" db="EMBL/GenBank/DDBJ databases">
        <authorList>
            <person name="Ploux O."/>
        </authorList>
    </citation>
    <scope>NUCLEOTIDE SEQUENCE [LARGE SCALE GENOMIC DNA]</scope>
    <source>
        <strain evidence="1 2">UAMH 11012</strain>
    </source>
</reference>
<accession>A0A1L7WRT6</accession>
<protein>
    <submittedName>
        <fullName evidence="1">Uncharacterized protein</fullName>
    </submittedName>
</protein>
<sequence>MNAEVTIGSSASPLMVGWRAIRNEVAAMKESLQQKENVPRTSTIRSISSPLDSVMRYSASQQRENRPPMNESTTATGQVVHAISNASSAPLKDNPMWRKPGTRRMFGVQKDGLPPFSILTTFEKPFPMPLYCGSHPGDNWAEHLQAAFGVQLLCTYKSHGHGFVVYAEPFPEGEAKATTSEILDRCKEAHSFLEGWNWINTELWMEQKEGKSKRELNDAKLVWKGCDLQQFYGFWPEYKQTQCPVQIGSLSPGQHLVRSKRTPTRYEVHNEMFWEFPPERLLRLNSKGLPRFSVLTTFKKPLPGGLFRGSSWQEDWATQVQQFFGVRLMCTKSEKDGKRKVWVVYAEPLRKDQVNDPEVLDCCRLAKSFLEDWNRTNTHFYETEKKRRKSATDPWGGYNLKEFYDNWAGSQPTQAAIWKEASPPADTQLEPATSISCDHQINLIPSASYYDGGESVEREPNKPENEDLISFEDSHHTLYTQSKLANRVKMSRYGTSHEGMSWW</sequence>
<dbReference type="EMBL" id="FJOG01000006">
    <property type="protein sequence ID" value="CZR55479.1"/>
    <property type="molecule type" value="Genomic_DNA"/>
</dbReference>
<dbReference type="Proteomes" id="UP000184330">
    <property type="component" value="Unassembled WGS sequence"/>
</dbReference>
<evidence type="ECO:0000313" key="1">
    <source>
        <dbReference type="EMBL" id="CZR55479.1"/>
    </source>
</evidence>
<proteinExistence type="predicted"/>
<dbReference type="AlphaFoldDB" id="A0A1L7WRT6"/>
<gene>
    <name evidence="1" type="ORF">PAC_05367</name>
</gene>
<evidence type="ECO:0000313" key="2">
    <source>
        <dbReference type="Proteomes" id="UP000184330"/>
    </source>
</evidence>
<keyword evidence="2" id="KW-1185">Reference proteome</keyword>